<dbReference type="OrthoDB" id="543439at2759"/>
<accession>A0A0D2LMR5</accession>
<dbReference type="SUPFAM" id="SSF56235">
    <property type="entry name" value="N-terminal nucleophile aminohydrolases (Ntn hydrolases)"/>
    <property type="match status" value="1"/>
</dbReference>
<dbReference type="RefSeq" id="XP_013906598.1">
    <property type="nucleotide sequence ID" value="XM_014051144.1"/>
</dbReference>
<dbReference type="Proteomes" id="UP000054498">
    <property type="component" value="Unassembled WGS sequence"/>
</dbReference>
<dbReference type="Gene3D" id="3.60.20.30">
    <property type="entry name" value="(Glycosyl)asparaginase"/>
    <property type="match status" value="1"/>
</dbReference>
<dbReference type="InterPro" id="IPR000246">
    <property type="entry name" value="Peptidase_T2"/>
</dbReference>
<dbReference type="GO" id="GO:0016811">
    <property type="term" value="F:hydrolase activity, acting on carbon-nitrogen (but not peptide) bonds, in linear amides"/>
    <property type="evidence" value="ECO:0007669"/>
    <property type="project" value="UniProtKB-ARBA"/>
</dbReference>
<dbReference type="STRING" id="145388.A0A0D2LMR5"/>
<dbReference type="GeneID" id="25726489"/>
<dbReference type="Pfam" id="PF01112">
    <property type="entry name" value="Asparaginase_2"/>
    <property type="match status" value="1"/>
</dbReference>
<dbReference type="KEGG" id="mng:MNEG_0371"/>
<evidence type="ECO:0000313" key="5">
    <source>
        <dbReference type="EMBL" id="KIZ07579.1"/>
    </source>
</evidence>
<dbReference type="EC" id="3.4.19.5" evidence="3"/>
<name>A0A0D2LMR5_9CHLO</name>
<dbReference type="EMBL" id="KK100248">
    <property type="protein sequence ID" value="KIZ07579.1"/>
    <property type="molecule type" value="Genomic_DNA"/>
</dbReference>
<reference evidence="5 6" key="1">
    <citation type="journal article" date="2013" name="BMC Genomics">
        <title>Reconstruction of the lipid metabolism for the microalga Monoraphidium neglectum from its genome sequence reveals characteristics suitable for biofuel production.</title>
        <authorList>
            <person name="Bogen C."/>
            <person name="Al-Dilaimi A."/>
            <person name="Albersmeier A."/>
            <person name="Wichmann J."/>
            <person name="Grundmann M."/>
            <person name="Rupp O."/>
            <person name="Lauersen K.J."/>
            <person name="Blifernez-Klassen O."/>
            <person name="Kalinowski J."/>
            <person name="Goesmann A."/>
            <person name="Mussgnug J.H."/>
            <person name="Kruse O."/>
        </authorList>
    </citation>
    <scope>NUCLEOTIDE SEQUENCE [LARGE SCALE GENOMIC DNA]</scope>
    <source>
        <strain evidence="5 6">SAG 48.87</strain>
    </source>
</reference>
<keyword evidence="5" id="KW-0378">Hydrolase</keyword>
<comment type="catalytic activity">
    <reaction evidence="1">
        <text>Cleavage of a beta-linked Asp residue from the N-terminus of a polypeptide.</text>
        <dbReference type="EC" id="3.4.19.5"/>
    </reaction>
</comment>
<dbReference type="AlphaFoldDB" id="A0A0D2LMR5"/>
<dbReference type="GO" id="GO:0008798">
    <property type="term" value="F:beta-aspartyl-peptidase activity"/>
    <property type="evidence" value="ECO:0007669"/>
    <property type="project" value="UniProtKB-EC"/>
</dbReference>
<dbReference type="PANTHER" id="PTHR10188:SF6">
    <property type="entry name" value="N(4)-(BETA-N-ACETYLGLUCOSAMINYL)-L-ASPARAGINASE"/>
    <property type="match status" value="1"/>
</dbReference>
<organism evidence="5 6">
    <name type="scientific">Monoraphidium neglectum</name>
    <dbReference type="NCBI Taxonomy" id="145388"/>
    <lineage>
        <taxon>Eukaryota</taxon>
        <taxon>Viridiplantae</taxon>
        <taxon>Chlorophyta</taxon>
        <taxon>core chlorophytes</taxon>
        <taxon>Chlorophyceae</taxon>
        <taxon>CS clade</taxon>
        <taxon>Sphaeropleales</taxon>
        <taxon>Selenastraceae</taxon>
        <taxon>Monoraphidium</taxon>
    </lineage>
</organism>
<keyword evidence="6" id="KW-1185">Reference proteome</keyword>
<proteinExistence type="predicted"/>
<protein>
    <recommendedName>
        <fullName evidence="3">beta-aspartyl-peptidase</fullName>
        <ecNumber evidence="3">3.4.19.5</ecNumber>
    </recommendedName>
</protein>
<evidence type="ECO:0000256" key="3">
    <source>
        <dbReference type="ARBA" id="ARBA00012879"/>
    </source>
</evidence>
<gene>
    <name evidence="5" type="ORF">MNEG_0371</name>
</gene>
<evidence type="ECO:0000256" key="1">
    <source>
        <dbReference type="ARBA" id="ARBA00000306"/>
    </source>
</evidence>
<evidence type="ECO:0000313" key="6">
    <source>
        <dbReference type="Proteomes" id="UP000054498"/>
    </source>
</evidence>
<evidence type="ECO:0000256" key="2">
    <source>
        <dbReference type="ARBA" id="ARBA00011601"/>
    </source>
</evidence>
<keyword evidence="4" id="KW-0068">Autocatalytic cleavage</keyword>
<dbReference type="InterPro" id="IPR029055">
    <property type="entry name" value="Ntn_hydrolases_N"/>
</dbReference>
<dbReference type="PANTHER" id="PTHR10188">
    <property type="entry name" value="L-ASPARAGINASE"/>
    <property type="match status" value="1"/>
</dbReference>
<evidence type="ECO:0000256" key="4">
    <source>
        <dbReference type="ARBA" id="ARBA00022813"/>
    </source>
</evidence>
<sequence>MPPGSTGNWADERVALSGTGVGEEFLRRAACHDVAARVAYGGATLQEAVRAVVFDNFAPGDGGFVGVDRDYNISMEFNSGGMARAAADHTGRREVAIFK</sequence>
<comment type="subunit">
    <text evidence="2">Heterotetramer of two alpha and two beta chains arranged as a dimer of alpha/beta heterodimers.</text>
</comment>